<gene>
    <name evidence="2" type="ORF">FWK35_00024497</name>
</gene>
<reference evidence="2 3" key="1">
    <citation type="submission" date="2019-08" db="EMBL/GenBank/DDBJ databases">
        <title>Whole genome of Aphis craccivora.</title>
        <authorList>
            <person name="Voronova N.V."/>
            <person name="Shulinski R.S."/>
            <person name="Bandarenka Y.V."/>
            <person name="Zhorov D.G."/>
            <person name="Warner D."/>
        </authorList>
    </citation>
    <scope>NUCLEOTIDE SEQUENCE [LARGE SCALE GENOMIC DNA]</scope>
    <source>
        <strain evidence="2">180601</strain>
        <tissue evidence="2">Whole Body</tissue>
    </source>
</reference>
<organism evidence="2 3">
    <name type="scientific">Aphis craccivora</name>
    <name type="common">Cowpea aphid</name>
    <dbReference type="NCBI Taxonomy" id="307492"/>
    <lineage>
        <taxon>Eukaryota</taxon>
        <taxon>Metazoa</taxon>
        <taxon>Ecdysozoa</taxon>
        <taxon>Arthropoda</taxon>
        <taxon>Hexapoda</taxon>
        <taxon>Insecta</taxon>
        <taxon>Pterygota</taxon>
        <taxon>Neoptera</taxon>
        <taxon>Paraneoptera</taxon>
        <taxon>Hemiptera</taxon>
        <taxon>Sternorrhyncha</taxon>
        <taxon>Aphidomorpha</taxon>
        <taxon>Aphidoidea</taxon>
        <taxon>Aphididae</taxon>
        <taxon>Aphidini</taxon>
        <taxon>Aphis</taxon>
        <taxon>Aphis</taxon>
    </lineage>
</organism>
<accession>A0A6G0VYR3</accession>
<feature type="region of interest" description="Disordered" evidence="1">
    <location>
        <begin position="48"/>
        <end position="68"/>
    </location>
</feature>
<evidence type="ECO:0000313" key="3">
    <source>
        <dbReference type="Proteomes" id="UP000478052"/>
    </source>
</evidence>
<dbReference type="EMBL" id="VUJU01011216">
    <property type="protein sequence ID" value="KAF0711572.1"/>
    <property type="molecule type" value="Genomic_DNA"/>
</dbReference>
<keyword evidence="3" id="KW-1185">Reference proteome</keyword>
<proteinExistence type="predicted"/>
<evidence type="ECO:0000256" key="1">
    <source>
        <dbReference type="SAM" id="MobiDB-lite"/>
    </source>
</evidence>
<sequence>MSKSIQTLKGINDDKPDQHQEIFNSLLPISLLFRSEVIKIAQTIIKSSQSSSLPQKIKPNISFTSFQH</sequence>
<name>A0A6G0VYR3_APHCR</name>
<protein>
    <submittedName>
        <fullName evidence="2">Uncharacterized protein</fullName>
    </submittedName>
</protein>
<dbReference type="Proteomes" id="UP000478052">
    <property type="component" value="Unassembled WGS sequence"/>
</dbReference>
<evidence type="ECO:0000313" key="2">
    <source>
        <dbReference type="EMBL" id="KAF0711572.1"/>
    </source>
</evidence>
<dbReference type="AlphaFoldDB" id="A0A6G0VYR3"/>
<comment type="caution">
    <text evidence="2">The sequence shown here is derived from an EMBL/GenBank/DDBJ whole genome shotgun (WGS) entry which is preliminary data.</text>
</comment>